<keyword evidence="3" id="KW-0732">Signal</keyword>
<dbReference type="RefSeq" id="XP_033423072.1">
    <property type="nucleotide sequence ID" value="XM_033575054.1"/>
</dbReference>
<evidence type="ECO:0000256" key="3">
    <source>
        <dbReference type="SAM" id="SignalP"/>
    </source>
</evidence>
<dbReference type="Gene3D" id="3.30.360.10">
    <property type="entry name" value="Dihydrodipicolinate Reductase, domain 2"/>
    <property type="match status" value="1"/>
</dbReference>
<reference evidence="5 6" key="1">
    <citation type="submission" date="2019-08" db="EMBL/GenBank/DDBJ databases">
        <title>The genome sequence of a newly discovered highly antifungal drug resistant Aspergillus species, Aspergillus tanneri NIH 1004.</title>
        <authorList>
            <person name="Mounaud S."/>
            <person name="Singh I."/>
            <person name="Joardar V."/>
            <person name="Pakala S."/>
            <person name="Pakala S."/>
            <person name="Venepally P."/>
            <person name="Chung J.K."/>
            <person name="Losada L."/>
            <person name="Nierman W.C."/>
        </authorList>
    </citation>
    <scope>NUCLEOTIDE SEQUENCE [LARGE SCALE GENOMIC DNA]</scope>
    <source>
        <strain evidence="5 6">NIH1004</strain>
    </source>
</reference>
<protein>
    <recommendedName>
        <fullName evidence="4">LysM domain-containing protein</fullName>
    </recommendedName>
</protein>
<dbReference type="VEuPathDB" id="FungiDB:EYZ11_006332"/>
<dbReference type="CDD" id="cd00118">
    <property type="entry name" value="LysM"/>
    <property type="match status" value="1"/>
</dbReference>
<feature type="signal peptide" evidence="3">
    <location>
        <begin position="1"/>
        <end position="22"/>
    </location>
</feature>
<comment type="caution">
    <text evidence="5">The sequence shown here is derived from an EMBL/GenBank/DDBJ whole genome shotgun (WGS) entry which is preliminary data.</text>
</comment>
<dbReference type="VEuPathDB" id="FungiDB:EYZ11_001768"/>
<evidence type="ECO:0000256" key="1">
    <source>
        <dbReference type="ARBA" id="ARBA00022669"/>
    </source>
</evidence>
<evidence type="ECO:0000313" key="5">
    <source>
        <dbReference type="EMBL" id="KAA8643711.1"/>
    </source>
</evidence>
<dbReference type="GeneID" id="54333186"/>
<dbReference type="OrthoDB" id="5985073at2759"/>
<organism evidence="5 6">
    <name type="scientific">Aspergillus tanneri</name>
    <dbReference type="NCBI Taxonomy" id="1220188"/>
    <lineage>
        <taxon>Eukaryota</taxon>
        <taxon>Fungi</taxon>
        <taxon>Dikarya</taxon>
        <taxon>Ascomycota</taxon>
        <taxon>Pezizomycotina</taxon>
        <taxon>Eurotiomycetes</taxon>
        <taxon>Eurotiomycetidae</taxon>
        <taxon>Eurotiales</taxon>
        <taxon>Aspergillaceae</taxon>
        <taxon>Aspergillus</taxon>
        <taxon>Aspergillus subgen. Circumdati</taxon>
    </lineage>
</organism>
<dbReference type="EMBL" id="QUQM01000005">
    <property type="protein sequence ID" value="KAA8643711.1"/>
    <property type="molecule type" value="Genomic_DNA"/>
</dbReference>
<dbReference type="PANTHER" id="PTHR34997">
    <property type="entry name" value="AM15"/>
    <property type="match status" value="1"/>
</dbReference>
<gene>
    <name evidence="5" type="ORF">ATNIH1004_010485</name>
</gene>
<proteinExistence type="predicted"/>
<evidence type="ECO:0000259" key="4">
    <source>
        <dbReference type="PROSITE" id="PS51782"/>
    </source>
</evidence>
<dbReference type="PROSITE" id="PS51782">
    <property type="entry name" value="LYSM"/>
    <property type="match status" value="1"/>
</dbReference>
<dbReference type="Proteomes" id="UP000324241">
    <property type="component" value="Unassembled WGS sequence"/>
</dbReference>
<keyword evidence="2" id="KW-0843">Virulence</keyword>
<dbReference type="InterPro" id="IPR036779">
    <property type="entry name" value="LysM_dom_sf"/>
</dbReference>
<dbReference type="AlphaFoldDB" id="A0A5M9MA69"/>
<feature type="domain" description="LysM" evidence="4">
    <location>
        <begin position="29"/>
        <end position="73"/>
    </location>
</feature>
<name>A0A5M9MA69_9EURO</name>
<keyword evidence="1" id="KW-0147">Chitin-binding</keyword>
<feature type="chain" id="PRO_5024374184" description="LysM domain-containing protein" evidence="3">
    <location>
        <begin position="23"/>
        <end position="280"/>
    </location>
</feature>
<sequence>MAFKSFLVLGLFLRLLPGRGLDQSVFCSYSMAASNGDTCQSFATSWGITLANFELLNPYLRCSTLVVGRSYCVIGSVSSATTKSTTTTTSTTSITSFKHTATGSSLPSPTKFGITAAQLFAAWNPSINAECTIYSVRLCASTLKRHSLSYKTGRTTLRKSRGTLLVCDVTPLPQNFESGTGESPLIPMNGGGADLYRIFGSEASLSVSDMTRWSNMGGRRAGVSRWRWIESTWMMCRRCLICSWCILMSEPSCSGEDALRTLRVCQAVQQALETGETVDL</sequence>
<dbReference type="PANTHER" id="PTHR34997:SF1">
    <property type="entry name" value="PEPTIDOGLYCAN-BINDING LYSIN DOMAIN"/>
    <property type="match status" value="1"/>
</dbReference>
<dbReference type="InterPro" id="IPR018392">
    <property type="entry name" value="LysM"/>
</dbReference>
<dbReference type="Gene3D" id="3.10.350.10">
    <property type="entry name" value="LysM domain"/>
    <property type="match status" value="1"/>
</dbReference>
<dbReference type="InterPro" id="IPR052210">
    <property type="entry name" value="LysM1-like"/>
</dbReference>
<dbReference type="GO" id="GO:0008061">
    <property type="term" value="F:chitin binding"/>
    <property type="evidence" value="ECO:0007669"/>
    <property type="project" value="UniProtKB-KW"/>
</dbReference>
<evidence type="ECO:0000313" key="6">
    <source>
        <dbReference type="Proteomes" id="UP000324241"/>
    </source>
</evidence>
<evidence type="ECO:0000256" key="2">
    <source>
        <dbReference type="ARBA" id="ARBA00023026"/>
    </source>
</evidence>
<accession>A0A5M9MA69</accession>